<dbReference type="EMBL" id="VSSQ01006950">
    <property type="protein sequence ID" value="MPM34360.1"/>
    <property type="molecule type" value="Genomic_DNA"/>
</dbReference>
<gene>
    <name evidence="1" type="ORF">SDC9_80942</name>
</gene>
<sequence length="43" mass="5133">MNDNVLDHVRTGREGNGGTLWRLARQHRARRIRERAARRRPAR</sequence>
<comment type="caution">
    <text evidence="1">The sequence shown here is derived from an EMBL/GenBank/DDBJ whole genome shotgun (WGS) entry which is preliminary data.</text>
</comment>
<proteinExistence type="predicted"/>
<name>A0A644Z0F4_9ZZZZ</name>
<protein>
    <submittedName>
        <fullName evidence="1">Uncharacterized protein</fullName>
    </submittedName>
</protein>
<evidence type="ECO:0000313" key="1">
    <source>
        <dbReference type="EMBL" id="MPM34360.1"/>
    </source>
</evidence>
<accession>A0A644Z0F4</accession>
<reference evidence="1" key="1">
    <citation type="submission" date="2019-08" db="EMBL/GenBank/DDBJ databases">
        <authorList>
            <person name="Kucharzyk K."/>
            <person name="Murdoch R.W."/>
            <person name="Higgins S."/>
            <person name="Loffler F."/>
        </authorList>
    </citation>
    <scope>NUCLEOTIDE SEQUENCE</scope>
</reference>
<organism evidence="1">
    <name type="scientific">bioreactor metagenome</name>
    <dbReference type="NCBI Taxonomy" id="1076179"/>
    <lineage>
        <taxon>unclassified sequences</taxon>
        <taxon>metagenomes</taxon>
        <taxon>ecological metagenomes</taxon>
    </lineage>
</organism>
<dbReference type="AlphaFoldDB" id="A0A644Z0F4"/>